<comment type="subcellular location">
    <subcellularLocation>
        <location evidence="1">Fimbrium</location>
    </subcellularLocation>
</comment>
<dbReference type="InterPro" id="IPR054160">
    <property type="entry name" value="MrkD_recept-bd"/>
</dbReference>
<dbReference type="InterPro" id="IPR000259">
    <property type="entry name" value="Adhesion_dom_fimbrial"/>
</dbReference>
<evidence type="ECO:0000256" key="4">
    <source>
        <dbReference type="SAM" id="SignalP"/>
    </source>
</evidence>
<dbReference type="PANTHER" id="PTHR33420">
    <property type="entry name" value="FIMBRIAL SUBUNIT ELFA-RELATED"/>
    <property type="match status" value="1"/>
</dbReference>
<dbReference type="EMBL" id="JADRCQ010000001">
    <property type="protein sequence ID" value="MBK5071764.1"/>
    <property type="molecule type" value="Genomic_DNA"/>
</dbReference>
<dbReference type="Proteomes" id="UP000807542">
    <property type="component" value="Unassembled WGS sequence"/>
</dbReference>
<dbReference type="AlphaFoldDB" id="A0A9D7AFJ7"/>
<dbReference type="RefSeq" id="WP_228397060.1">
    <property type="nucleotide sequence ID" value="NZ_JADRCP010000001.1"/>
</dbReference>
<feature type="signal peptide" evidence="4">
    <location>
        <begin position="1"/>
        <end position="36"/>
    </location>
</feature>
<sequence>MMQSMINVMPRGKRKIGLPGQMVLGLLALVAVEAKAATCAPYDPAYYRDISVPVVGPGIASVGEEVAVGSIIYYGSYQIEYMNMGWRCTWAYGEAPVTIEAFTKVNVISQPSGAPVLLGGKTVFPTNIPGIGMAVQMSTGIMTSWQYPVDWIHTPYVSTSPTGGGMSHSPLGHFNVQLIKTGPISTSGTQQVLASSFPVFEASQGTTAPSFFSQKFWTVRFNGAINIVTKTCQVEDVDVDLGSHQLSDFPTRYSTSEWKDFNITLKNCPPFHGYMTGTGRYIYDEKTGETTSSGSPITANKLNFSFTSVHGNYNTYAANTETGPGTAEGFAIQMATQSSSNANISLTSNVPHTSLGITLTTNDGANYVIPLKARYYRYGETAKAGKANGAVTYTVNYY</sequence>
<dbReference type="InterPro" id="IPR008966">
    <property type="entry name" value="Adhesion_dom_sf"/>
</dbReference>
<evidence type="ECO:0000259" key="6">
    <source>
        <dbReference type="Pfam" id="PF22003"/>
    </source>
</evidence>
<keyword evidence="10" id="KW-1185">Reference proteome</keyword>
<dbReference type="InterPro" id="IPR036937">
    <property type="entry name" value="Adhesion_dom_fimbrial_sf"/>
</dbReference>
<organism evidence="8 9">
    <name type="scientific">Limnobaculum xujianqingii</name>
    <dbReference type="NCBI Taxonomy" id="2738837"/>
    <lineage>
        <taxon>Bacteria</taxon>
        <taxon>Pseudomonadati</taxon>
        <taxon>Pseudomonadota</taxon>
        <taxon>Gammaproteobacteria</taxon>
        <taxon>Enterobacterales</taxon>
        <taxon>Budviciaceae</taxon>
        <taxon>Limnobaculum</taxon>
    </lineage>
</organism>
<dbReference type="Proteomes" id="UP001296969">
    <property type="component" value="Unassembled WGS sequence"/>
</dbReference>
<dbReference type="Pfam" id="PF00419">
    <property type="entry name" value="Fimbrial"/>
    <property type="match status" value="1"/>
</dbReference>
<dbReference type="PANTHER" id="PTHR33420:SF14">
    <property type="entry name" value="TYPE 1 FIMBRIN D-MANNOSE SPECIFIC ADHESIN"/>
    <property type="match status" value="1"/>
</dbReference>
<feature type="chain" id="PRO_5039336873" evidence="4">
    <location>
        <begin position="37"/>
        <end position="398"/>
    </location>
</feature>
<evidence type="ECO:0000256" key="3">
    <source>
        <dbReference type="ARBA" id="ARBA00023263"/>
    </source>
</evidence>
<evidence type="ECO:0000259" key="5">
    <source>
        <dbReference type="Pfam" id="PF00419"/>
    </source>
</evidence>
<dbReference type="GO" id="GO:0009289">
    <property type="term" value="C:pilus"/>
    <property type="evidence" value="ECO:0007669"/>
    <property type="project" value="UniProtKB-SubCell"/>
</dbReference>
<evidence type="ECO:0000313" key="10">
    <source>
        <dbReference type="Proteomes" id="UP001296969"/>
    </source>
</evidence>
<keyword evidence="3" id="KW-0281">Fimbrium</keyword>
<dbReference type="Gene3D" id="2.60.40.3310">
    <property type="match status" value="1"/>
</dbReference>
<dbReference type="GO" id="GO:0043709">
    <property type="term" value="P:cell adhesion involved in single-species biofilm formation"/>
    <property type="evidence" value="ECO:0007669"/>
    <property type="project" value="TreeGrafter"/>
</dbReference>
<keyword evidence="4" id="KW-0732">Signal</keyword>
<evidence type="ECO:0000313" key="7">
    <source>
        <dbReference type="EMBL" id="MBK5071764.1"/>
    </source>
</evidence>
<dbReference type="Gene3D" id="2.60.40.1090">
    <property type="entry name" value="Fimbrial-type adhesion domain"/>
    <property type="match status" value="1"/>
</dbReference>
<accession>A0A9D7AFJ7</accession>
<name>A0A9D7AFJ7_9GAMM</name>
<evidence type="ECO:0000256" key="1">
    <source>
        <dbReference type="ARBA" id="ARBA00004561"/>
    </source>
</evidence>
<comment type="similarity">
    <text evidence="2">Belongs to the fimbrial protein family.</text>
</comment>
<dbReference type="EMBL" id="JADRCP010000001">
    <property type="protein sequence ID" value="MBK5175073.1"/>
    <property type="molecule type" value="Genomic_DNA"/>
</dbReference>
<dbReference type="SUPFAM" id="SSF49401">
    <property type="entry name" value="Bacterial adhesins"/>
    <property type="match status" value="1"/>
</dbReference>
<dbReference type="InterPro" id="IPR050263">
    <property type="entry name" value="Bact_Fimbrial_Adh_Pro"/>
</dbReference>
<reference evidence="8 10" key="1">
    <citation type="submission" date="2020-11" db="EMBL/GenBank/DDBJ databases">
        <title>Insectihabitans protaetiae gen. nov. sp. nov. and Insectihabitans allomyrinae sp. nov., isolated from larvae of Protaetia brevitarsis seulensis and Allomyrina dichotoma, respectively.</title>
        <authorList>
            <person name="Lee S.D."/>
            <person name="Byeon Y.-S."/>
            <person name="Kim S.-M."/>
            <person name="Yang H.L."/>
            <person name="Kim I.S."/>
        </authorList>
    </citation>
    <scope>NUCLEOTIDE SEQUENCE</scope>
    <source>
        <strain evidence="8">CWB-B4</strain>
        <strain evidence="7 10">CWB-B43</strain>
    </source>
</reference>
<comment type="caution">
    <text evidence="8">The sequence shown here is derived from an EMBL/GenBank/DDBJ whole genome shotgun (WGS) entry which is preliminary data.</text>
</comment>
<gene>
    <name evidence="8" type="ORF">I2492_01870</name>
    <name evidence="7" type="ORF">I2493_01870</name>
</gene>
<dbReference type="Pfam" id="PF22003">
    <property type="entry name" value="MrkDrd"/>
    <property type="match status" value="1"/>
</dbReference>
<feature type="domain" description="MrkD-like receptor binding" evidence="6">
    <location>
        <begin position="61"/>
        <end position="190"/>
    </location>
</feature>
<evidence type="ECO:0000313" key="9">
    <source>
        <dbReference type="Proteomes" id="UP000807542"/>
    </source>
</evidence>
<proteinExistence type="inferred from homology"/>
<evidence type="ECO:0000313" key="8">
    <source>
        <dbReference type="EMBL" id="MBK5175073.1"/>
    </source>
</evidence>
<protein>
    <submittedName>
        <fullName evidence="8">Type 1 fimbrial protein</fullName>
    </submittedName>
</protein>
<evidence type="ECO:0000256" key="2">
    <source>
        <dbReference type="ARBA" id="ARBA00006671"/>
    </source>
</evidence>
<feature type="domain" description="Fimbrial-type adhesion" evidence="5">
    <location>
        <begin position="221"/>
        <end position="397"/>
    </location>
</feature>